<evidence type="ECO:0000313" key="2">
    <source>
        <dbReference type="Proteomes" id="UP000003340"/>
    </source>
</evidence>
<proteinExistence type="predicted"/>
<dbReference type="HOGENOM" id="CLU_2952216_0_0_9"/>
<name>C0EHW7_9FIRM</name>
<sequence length="59" mass="6654">MEAKNGCDLKLLARISNRIRPKNTRFKRLRPAGSSPNFALKILHSPQNPLRTPSAWTLA</sequence>
<reference evidence="1 2" key="1">
    <citation type="submission" date="2009-01" db="EMBL/GenBank/DDBJ databases">
        <authorList>
            <person name="Fulton L."/>
            <person name="Clifton S."/>
            <person name="Fulton B."/>
            <person name="Xu J."/>
            <person name="Minx P."/>
            <person name="Pepin K.H."/>
            <person name="Johnson M."/>
            <person name="Bhonagiri V."/>
            <person name="Nash W.E."/>
            <person name="Mardis E.R."/>
            <person name="Wilson R.K."/>
        </authorList>
    </citation>
    <scope>NUCLEOTIDE SEQUENCE [LARGE SCALE GENOMIC DNA]</scope>
    <source>
        <strain evidence="1 2">DSM 5476</strain>
    </source>
</reference>
<reference evidence="1 2" key="2">
    <citation type="submission" date="2009-02" db="EMBL/GenBank/DDBJ databases">
        <title>Draft genome sequence of Clostridium methylpentosum (DSM 5476).</title>
        <authorList>
            <person name="Sudarsanam P."/>
            <person name="Ley R."/>
            <person name="Guruge J."/>
            <person name="Turnbaugh P.J."/>
            <person name="Mahowald M."/>
            <person name="Liep D."/>
            <person name="Gordon J."/>
        </authorList>
    </citation>
    <scope>NUCLEOTIDE SEQUENCE [LARGE SCALE GENOMIC DNA]</scope>
    <source>
        <strain evidence="1 2">DSM 5476</strain>
    </source>
</reference>
<organism evidence="1 2">
    <name type="scientific">[Clostridium] methylpentosum DSM 5476</name>
    <dbReference type="NCBI Taxonomy" id="537013"/>
    <lineage>
        <taxon>Bacteria</taxon>
        <taxon>Bacillati</taxon>
        <taxon>Bacillota</taxon>
        <taxon>Clostridia</taxon>
        <taxon>Eubacteriales</taxon>
        <taxon>Oscillospiraceae</taxon>
        <taxon>Oscillospiraceae incertae sedis</taxon>
    </lineage>
</organism>
<comment type="caution">
    <text evidence="1">The sequence shown here is derived from an EMBL/GenBank/DDBJ whole genome shotgun (WGS) entry which is preliminary data.</text>
</comment>
<accession>C0EHW7</accession>
<dbReference type="EMBL" id="ACEC01000122">
    <property type="protein sequence ID" value="EEG28939.1"/>
    <property type="molecule type" value="Genomic_DNA"/>
</dbReference>
<protein>
    <submittedName>
        <fullName evidence="1">Uncharacterized protein</fullName>
    </submittedName>
</protein>
<gene>
    <name evidence="1" type="ORF">CLOSTMETH_03462</name>
</gene>
<dbReference type="STRING" id="537013.CLOSTMETH_03462"/>
<keyword evidence="2" id="KW-1185">Reference proteome</keyword>
<dbReference type="AlphaFoldDB" id="C0EHW7"/>
<dbReference type="Proteomes" id="UP000003340">
    <property type="component" value="Unassembled WGS sequence"/>
</dbReference>
<evidence type="ECO:0000313" key="1">
    <source>
        <dbReference type="EMBL" id="EEG28939.1"/>
    </source>
</evidence>